<name>U6H4X6_9EIME</name>
<evidence type="ECO:0000313" key="2">
    <source>
        <dbReference type="EMBL" id="CDI87621.1"/>
    </source>
</evidence>
<dbReference type="AlphaFoldDB" id="U6H4X6"/>
<sequence>MTAEATAAGGGSSSTKSTLLAAPSSTSSITNSRRSSNSKIVRSDGGLCCREAKALRLCAQAERSLGKPKAAGKAMQKVGLNTDRLGDLLMKEKKAARRSSHNSSSSSKSSVGSAAAAAYEEAMQCYGEAICFFRAASAVDLAVPLLLKVAARREQEKTPKAFDLCAEAYEEALHLLTARQDLQQADEVYRHYICSLALRSSFLGTPEFAAGAAAVDASKMGDNDRLAAALEAPVFRLLLPPVAALAAKRAAQARSYSEADSSRQLEEIGFSGEAIDLLLMGEATDCARYALGHMYEP</sequence>
<dbReference type="InterPro" id="IPR011990">
    <property type="entry name" value="TPR-like_helical_dom_sf"/>
</dbReference>
<evidence type="ECO:0000256" key="1">
    <source>
        <dbReference type="SAM" id="MobiDB-lite"/>
    </source>
</evidence>
<dbReference type="Gene3D" id="1.25.40.10">
    <property type="entry name" value="Tetratricopeptide repeat domain"/>
    <property type="match status" value="1"/>
</dbReference>
<reference evidence="2" key="1">
    <citation type="submission" date="2013-10" db="EMBL/GenBank/DDBJ databases">
        <title>Genomic analysis of the causative agents of coccidiosis in chickens.</title>
        <authorList>
            <person name="Reid A.J."/>
            <person name="Blake D."/>
            <person name="Billington K."/>
            <person name="Browne H."/>
            <person name="Dunn M."/>
            <person name="Hung S."/>
            <person name="Kawahara F."/>
            <person name="Miranda-Saavedra D."/>
            <person name="Mourier T."/>
            <person name="Nagra H."/>
            <person name="Otto T.D."/>
            <person name="Rawlings N."/>
            <person name="Sanchez A."/>
            <person name="Sanders M."/>
            <person name="Subramaniam C."/>
            <person name="Tay Y."/>
            <person name="Dear P."/>
            <person name="Doerig C."/>
            <person name="Gruber A."/>
            <person name="Parkinson J."/>
            <person name="Shirley M."/>
            <person name="Wan K.L."/>
            <person name="Berriman M."/>
            <person name="Tomley F."/>
            <person name="Pain A."/>
        </authorList>
    </citation>
    <scope>NUCLEOTIDE SEQUENCE [LARGE SCALE GENOMIC DNA]</scope>
    <source>
        <strain evidence="2">Houghton</strain>
    </source>
</reference>
<organism evidence="2 3">
    <name type="scientific">Eimeria praecox</name>
    <dbReference type="NCBI Taxonomy" id="51316"/>
    <lineage>
        <taxon>Eukaryota</taxon>
        <taxon>Sar</taxon>
        <taxon>Alveolata</taxon>
        <taxon>Apicomplexa</taxon>
        <taxon>Conoidasida</taxon>
        <taxon>Coccidia</taxon>
        <taxon>Eucoccidiorida</taxon>
        <taxon>Eimeriorina</taxon>
        <taxon>Eimeriidae</taxon>
        <taxon>Eimeria</taxon>
    </lineage>
</organism>
<dbReference type="VEuPathDB" id="ToxoDB:EPH_0000200"/>
<keyword evidence="3" id="KW-1185">Reference proteome</keyword>
<reference evidence="2" key="2">
    <citation type="submission" date="2013-10" db="EMBL/GenBank/DDBJ databases">
        <authorList>
            <person name="Aslett M."/>
        </authorList>
    </citation>
    <scope>NUCLEOTIDE SEQUENCE [LARGE SCALE GENOMIC DNA]</scope>
    <source>
        <strain evidence="2">Houghton</strain>
    </source>
</reference>
<proteinExistence type="predicted"/>
<feature type="compositionally biased region" description="Low complexity" evidence="1">
    <location>
        <begin position="1"/>
        <end position="38"/>
    </location>
</feature>
<dbReference type="OrthoDB" id="347218at2759"/>
<protein>
    <submittedName>
        <fullName evidence="2">Uncharacterized protein</fullName>
    </submittedName>
</protein>
<feature type="region of interest" description="Disordered" evidence="1">
    <location>
        <begin position="1"/>
        <end position="41"/>
    </location>
</feature>
<accession>U6H4X6</accession>
<evidence type="ECO:0000313" key="3">
    <source>
        <dbReference type="Proteomes" id="UP000018201"/>
    </source>
</evidence>
<dbReference type="EMBL" id="HG697904">
    <property type="protein sequence ID" value="CDI87621.1"/>
    <property type="molecule type" value="Genomic_DNA"/>
</dbReference>
<dbReference type="Proteomes" id="UP000018201">
    <property type="component" value="Unassembled WGS sequence"/>
</dbReference>
<gene>
    <name evidence="2" type="ORF">EPH_0000200</name>
</gene>